<evidence type="ECO:0000313" key="3">
    <source>
        <dbReference type="Proteomes" id="UP000315369"/>
    </source>
</evidence>
<keyword evidence="1" id="KW-1133">Transmembrane helix</keyword>
<reference evidence="2 3" key="1">
    <citation type="submission" date="2019-06" db="EMBL/GenBank/DDBJ databases">
        <authorList>
            <person name="Livingstone P."/>
            <person name="Whitworth D."/>
        </authorList>
    </citation>
    <scope>NUCLEOTIDE SEQUENCE [LARGE SCALE GENOMIC DNA]</scope>
    <source>
        <strain evidence="2 3">AM401</strain>
    </source>
</reference>
<sequence length="355" mass="39015">MKRAGTRIARGAAAVETALCMLVIIPVFMYAIFLDDLLRHVLDAQETALSTVWDYAVSDYAAEPKGGESFAGFSQTQGLARQMYCDHESGLDSYGPDKGIECKDDVSHHQELVAHACWLHPGAQQVECTLNQQAVGSYGVTLHGSYMSQFNRGGLIRCSARSGVQNYLLPKTLFSEFSDVDLAKEPKDRGAKDVHGNAQKKRDVEQDTYLLPWEYIALVTDTWALTESQSFQPGDSQKKAGDLYARVAQVYTNGENAGYTQMQTAAQTLVTQGISNKLLSPTLVLSGAKPGDDPTRVSMSIQPQNGGAPTQRINQGQGQGTYFNNEWRDWDANNNEKTQQKRGDYYMGCKKPGAC</sequence>
<keyword evidence="1" id="KW-0472">Membrane</keyword>
<dbReference type="AlphaFoldDB" id="A0A540WXV9"/>
<name>A0A540WXV9_9BACT</name>
<protein>
    <submittedName>
        <fullName evidence="2">Uncharacterized protein</fullName>
    </submittedName>
</protein>
<dbReference type="EMBL" id="VIFM01000086">
    <property type="protein sequence ID" value="TQF13845.1"/>
    <property type="molecule type" value="Genomic_DNA"/>
</dbReference>
<dbReference type="OrthoDB" id="5380210at2"/>
<feature type="transmembrane region" description="Helical" evidence="1">
    <location>
        <begin position="12"/>
        <end position="33"/>
    </location>
</feature>
<dbReference type="RefSeq" id="WP_141644457.1">
    <property type="nucleotide sequence ID" value="NZ_VIFM01000086.1"/>
</dbReference>
<accession>A0A540WXV9</accession>
<keyword evidence="3" id="KW-1185">Reference proteome</keyword>
<proteinExistence type="predicted"/>
<evidence type="ECO:0000256" key="1">
    <source>
        <dbReference type="SAM" id="Phobius"/>
    </source>
</evidence>
<evidence type="ECO:0000313" key="2">
    <source>
        <dbReference type="EMBL" id="TQF13845.1"/>
    </source>
</evidence>
<comment type="caution">
    <text evidence="2">The sequence shown here is derived from an EMBL/GenBank/DDBJ whole genome shotgun (WGS) entry which is preliminary data.</text>
</comment>
<organism evidence="2 3">
    <name type="scientific">Myxococcus llanfairpwllgwyngyllgogerychwyrndrobwllllantysiliogogogochensis</name>
    <dbReference type="NCBI Taxonomy" id="2590453"/>
    <lineage>
        <taxon>Bacteria</taxon>
        <taxon>Pseudomonadati</taxon>
        <taxon>Myxococcota</taxon>
        <taxon>Myxococcia</taxon>
        <taxon>Myxococcales</taxon>
        <taxon>Cystobacterineae</taxon>
        <taxon>Myxococcaceae</taxon>
        <taxon>Myxococcus</taxon>
    </lineage>
</organism>
<gene>
    <name evidence="2" type="ORF">FJV41_21800</name>
</gene>
<keyword evidence="1" id="KW-0812">Transmembrane</keyword>
<dbReference type="Proteomes" id="UP000315369">
    <property type="component" value="Unassembled WGS sequence"/>
</dbReference>